<accession>A0A5A7SCV0</accession>
<gene>
    <name evidence="6" type="ORF">FOY51_05215</name>
</gene>
<proteinExistence type="predicted"/>
<dbReference type="InterPro" id="IPR009057">
    <property type="entry name" value="Homeodomain-like_sf"/>
</dbReference>
<name>A0A5A7SCV0_9NOCA</name>
<keyword evidence="3" id="KW-0804">Transcription</keyword>
<dbReference type="Pfam" id="PF18556">
    <property type="entry name" value="TetR_C_35"/>
    <property type="match status" value="1"/>
</dbReference>
<dbReference type="InterPro" id="IPR001647">
    <property type="entry name" value="HTH_TetR"/>
</dbReference>
<dbReference type="AlphaFoldDB" id="A0A5A7SCV0"/>
<dbReference type="RefSeq" id="WP_149429140.1">
    <property type="nucleotide sequence ID" value="NZ_VLNY01000002.1"/>
</dbReference>
<dbReference type="PANTHER" id="PTHR30055">
    <property type="entry name" value="HTH-TYPE TRANSCRIPTIONAL REGULATOR RUTR"/>
    <property type="match status" value="1"/>
</dbReference>
<keyword evidence="1" id="KW-0805">Transcription regulation</keyword>
<evidence type="ECO:0000256" key="4">
    <source>
        <dbReference type="PROSITE-ProRule" id="PRU00335"/>
    </source>
</evidence>
<comment type="caution">
    <text evidence="6">The sequence shown here is derived from an EMBL/GenBank/DDBJ whole genome shotgun (WGS) entry which is preliminary data.</text>
</comment>
<dbReference type="InterPro" id="IPR040611">
    <property type="entry name" value="AlkX_C"/>
</dbReference>
<organism evidence="6 7">
    <name type="scientific">Antrihabitans cavernicola</name>
    <dbReference type="NCBI Taxonomy" id="2495913"/>
    <lineage>
        <taxon>Bacteria</taxon>
        <taxon>Bacillati</taxon>
        <taxon>Actinomycetota</taxon>
        <taxon>Actinomycetes</taxon>
        <taxon>Mycobacteriales</taxon>
        <taxon>Nocardiaceae</taxon>
        <taxon>Antrihabitans</taxon>
    </lineage>
</organism>
<dbReference type="SUPFAM" id="SSF46689">
    <property type="entry name" value="Homeodomain-like"/>
    <property type="match status" value="1"/>
</dbReference>
<evidence type="ECO:0000256" key="3">
    <source>
        <dbReference type="ARBA" id="ARBA00023163"/>
    </source>
</evidence>
<dbReference type="PANTHER" id="PTHR30055:SF234">
    <property type="entry name" value="HTH-TYPE TRANSCRIPTIONAL REGULATOR BETI"/>
    <property type="match status" value="1"/>
</dbReference>
<dbReference type="PRINTS" id="PR00455">
    <property type="entry name" value="HTHTETR"/>
</dbReference>
<evidence type="ECO:0000256" key="1">
    <source>
        <dbReference type="ARBA" id="ARBA00023015"/>
    </source>
</evidence>
<feature type="domain" description="HTH tetR-type" evidence="5">
    <location>
        <begin position="30"/>
        <end position="90"/>
    </location>
</feature>
<dbReference type="OrthoDB" id="4371863at2"/>
<dbReference type="InterPro" id="IPR050109">
    <property type="entry name" value="HTH-type_TetR-like_transc_reg"/>
</dbReference>
<dbReference type="GO" id="GO:0000976">
    <property type="term" value="F:transcription cis-regulatory region binding"/>
    <property type="evidence" value="ECO:0007669"/>
    <property type="project" value="TreeGrafter"/>
</dbReference>
<keyword evidence="2 4" id="KW-0238">DNA-binding</keyword>
<evidence type="ECO:0000313" key="7">
    <source>
        <dbReference type="Proteomes" id="UP000322244"/>
    </source>
</evidence>
<evidence type="ECO:0000259" key="5">
    <source>
        <dbReference type="PROSITE" id="PS50977"/>
    </source>
</evidence>
<reference evidence="6 7" key="1">
    <citation type="submission" date="2019-07" db="EMBL/GenBank/DDBJ databases">
        <title>Rhodococcus cavernicolus sp. nov., isolated from a cave.</title>
        <authorList>
            <person name="Lee S.D."/>
        </authorList>
    </citation>
    <scope>NUCLEOTIDE SEQUENCE [LARGE SCALE GENOMIC DNA]</scope>
    <source>
        <strain evidence="6 7">C1-24</strain>
    </source>
</reference>
<dbReference type="Gene3D" id="1.10.357.10">
    <property type="entry name" value="Tetracycline Repressor, domain 2"/>
    <property type="match status" value="1"/>
</dbReference>
<keyword evidence="7" id="KW-1185">Reference proteome</keyword>
<dbReference type="PROSITE" id="PS50977">
    <property type="entry name" value="HTH_TETR_2"/>
    <property type="match status" value="1"/>
</dbReference>
<protein>
    <submittedName>
        <fullName evidence="6">TetR/AcrR family transcriptional regulator</fullName>
    </submittedName>
</protein>
<feature type="DNA-binding region" description="H-T-H motif" evidence="4">
    <location>
        <begin position="53"/>
        <end position="72"/>
    </location>
</feature>
<dbReference type="Pfam" id="PF00440">
    <property type="entry name" value="TetR_N"/>
    <property type="match status" value="1"/>
</dbReference>
<dbReference type="EMBL" id="VLNY01000002">
    <property type="protein sequence ID" value="KAA0023980.1"/>
    <property type="molecule type" value="Genomic_DNA"/>
</dbReference>
<dbReference type="GO" id="GO:0003700">
    <property type="term" value="F:DNA-binding transcription factor activity"/>
    <property type="evidence" value="ECO:0007669"/>
    <property type="project" value="TreeGrafter"/>
</dbReference>
<evidence type="ECO:0000313" key="6">
    <source>
        <dbReference type="EMBL" id="KAA0023980.1"/>
    </source>
</evidence>
<sequence length="217" mass="23736">MKLTAIHARDTVSGMDRVAPRVPYAEASRTLLRSSILDSMRDLLIERDWSKITLSDVSKRAGVSRQTLYNEFGSRAALAQAYALRLVDDFVDHVDKAVWANVGDVRSALAEAFRAFFLDSASEPLIQSLLSGDAKPDLLRLITLDSAPLVSRASARLEITFRKSWVDAPPAESGILARAVVRLAMSFISIPPTSDHDVAHELAALLSPFVEAFVSQS</sequence>
<evidence type="ECO:0000256" key="2">
    <source>
        <dbReference type="ARBA" id="ARBA00023125"/>
    </source>
</evidence>
<dbReference type="Proteomes" id="UP000322244">
    <property type="component" value="Unassembled WGS sequence"/>
</dbReference>